<evidence type="ECO:0000256" key="1">
    <source>
        <dbReference type="SAM" id="Phobius"/>
    </source>
</evidence>
<reference evidence="3 4" key="1">
    <citation type="journal article" date="2016" name="Nat. Commun.">
        <title>Thousands of microbial genomes shed light on interconnected biogeochemical processes in an aquifer system.</title>
        <authorList>
            <person name="Anantharaman K."/>
            <person name="Brown C.T."/>
            <person name="Hug L.A."/>
            <person name="Sharon I."/>
            <person name="Castelle C.J."/>
            <person name="Probst A.J."/>
            <person name="Thomas B.C."/>
            <person name="Singh A."/>
            <person name="Wilkins M.J."/>
            <person name="Karaoz U."/>
            <person name="Brodie E.L."/>
            <person name="Williams K.H."/>
            <person name="Hubbard S.S."/>
            <person name="Banfield J.F."/>
        </authorList>
    </citation>
    <scope>NUCLEOTIDE SEQUENCE [LARGE SCALE GENOMIC DNA]</scope>
</reference>
<dbReference type="PANTHER" id="PTHR33371:SF4">
    <property type="entry name" value="INTERMEMBRANE PHOSPHOLIPID TRANSPORT SYSTEM BINDING PROTEIN MLAD"/>
    <property type="match status" value="1"/>
</dbReference>
<dbReference type="Pfam" id="PF02470">
    <property type="entry name" value="MlaD"/>
    <property type="match status" value="1"/>
</dbReference>
<evidence type="ECO:0000259" key="2">
    <source>
        <dbReference type="Pfam" id="PF02470"/>
    </source>
</evidence>
<gene>
    <name evidence="3" type="ORF">A3F83_01765</name>
</gene>
<keyword evidence="1" id="KW-1133">Transmembrane helix</keyword>
<dbReference type="EMBL" id="MFIX01000013">
    <property type="protein sequence ID" value="OGG06648.1"/>
    <property type="molecule type" value="Genomic_DNA"/>
</dbReference>
<dbReference type="InterPro" id="IPR003399">
    <property type="entry name" value="Mce/MlaD"/>
</dbReference>
<evidence type="ECO:0000313" key="4">
    <source>
        <dbReference type="Proteomes" id="UP000179129"/>
    </source>
</evidence>
<organism evidence="3 4">
    <name type="scientific">Candidatus Glassbacteria bacterium RIFCSPLOWO2_12_FULL_58_11</name>
    <dbReference type="NCBI Taxonomy" id="1817867"/>
    <lineage>
        <taxon>Bacteria</taxon>
        <taxon>Candidatus Glassiibacteriota</taxon>
    </lineage>
</organism>
<proteinExistence type="predicted"/>
<dbReference type="PANTHER" id="PTHR33371">
    <property type="entry name" value="INTERMEMBRANE PHOSPHOLIPID TRANSPORT SYSTEM BINDING PROTEIN MLAD-RELATED"/>
    <property type="match status" value="1"/>
</dbReference>
<feature type="transmembrane region" description="Helical" evidence="1">
    <location>
        <begin position="9"/>
        <end position="29"/>
    </location>
</feature>
<dbReference type="STRING" id="1817867.A3F83_01765"/>
<accession>A0A1F5Z2G6</accession>
<feature type="domain" description="Mce/MlaD" evidence="2">
    <location>
        <begin position="39"/>
        <end position="110"/>
    </location>
</feature>
<name>A0A1F5Z2G6_9BACT</name>
<dbReference type="Proteomes" id="UP000179129">
    <property type="component" value="Unassembled WGS sequence"/>
</dbReference>
<protein>
    <recommendedName>
        <fullName evidence="2">Mce/MlaD domain-containing protein</fullName>
    </recommendedName>
</protein>
<evidence type="ECO:0000313" key="3">
    <source>
        <dbReference type="EMBL" id="OGG06648.1"/>
    </source>
</evidence>
<comment type="caution">
    <text evidence="3">The sequence shown here is derived from an EMBL/GenBank/DDBJ whole genome shotgun (WGS) entry which is preliminary data.</text>
</comment>
<dbReference type="InterPro" id="IPR052336">
    <property type="entry name" value="MlaD_Phospholipid_Transporter"/>
</dbReference>
<dbReference type="AlphaFoldDB" id="A0A1F5Z2G6"/>
<keyword evidence="1" id="KW-0812">Transmembrane</keyword>
<sequence>MSSSRKDTIIVGMVVFAAFAVIAWTIFYLQGYLAQRNMVYYRAGFDQVGLLLVGDNVNVAGVPVGRVKSIELEGRKAVVSFFVDPRVEITDHTVALIDASDVFGEAYLTLRIADGQALAPGATLPGEIAPGLRELIKHGVEVVQQTKLLLEQAHLLVSRIDSVLGKESSFARTLDNVEVLTANTRDFSARFEHYGELLEETMASLDSAALGFRSVVDDNSNNVQRTVARLDNLSARLDTMLTDLESGRGTLGRLLKDEKLYEDLRQTALEARNLIQEIRDKPEKYIRIKAF</sequence>
<keyword evidence="1" id="KW-0472">Membrane</keyword>